<sequence length="166" mass="18966">MNLIEHTKDDKSKGFLFVIAVKDVHSGDILGYSFDYSENRWSVTNALKMAVENTGYLPYEIVADRFPGHNTKEVKALTHNLSLMGVKMTVTHKATGKPHVERGFGTIQSVFMQESKYYYGEGIQSRRASAHRSPEYLKEIRKESRKEGFGLTEAYNESQHIIEAFR</sequence>
<protein>
    <submittedName>
        <fullName evidence="1">Transposase family protein</fullName>
    </submittedName>
</protein>
<dbReference type="EMBL" id="VLNR01000021">
    <property type="protein sequence ID" value="TSE08651.1"/>
    <property type="molecule type" value="Genomic_DNA"/>
</dbReference>
<dbReference type="InterPro" id="IPR036397">
    <property type="entry name" value="RNaseH_sf"/>
</dbReference>
<dbReference type="Gene3D" id="3.30.420.10">
    <property type="entry name" value="Ribonuclease H-like superfamily/Ribonuclease H"/>
    <property type="match status" value="1"/>
</dbReference>
<dbReference type="OrthoDB" id="913040at2"/>
<keyword evidence="2" id="KW-1185">Reference proteome</keyword>
<evidence type="ECO:0000313" key="1">
    <source>
        <dbReference type="EMBL" id="TSE08651.1"/>
    </source>
</evidence>
<dbReference type="AlphaFoldDB" id="A0A554VKT1"/>
<feature type="non-terminal residue" evidence="1">
    <location>
        <position position="166"/>
    </location>
</feature>
<organism evidence="1 2">
    <name type="scientific">Aquimarina algiphila</name>
    <dbReference type="NCBI Taxonomy" id="2047982"/>
    <lineage>
        <taxon>Bacteria</taxon>
        <taxon>Pseudomonadati</taxon>
        <taxon>Bacteroidota</taxon>
        <taxon>Flavobacteriia</taxon>
        <taxon>Flavobacteriales</taxon>
        <taxon>Flavobacteriaceae</taxon>
        <taxon>Aquimarina</taxon>
    </lineage>
</organism>
<proteinExistence type="predicted"/>
<reference evidence="1 2" key="1">
    <citation type="submission" date="2019-07" db="EMBL/GenBank/DDBJ databases">
        <title>The draft genome sequence of Aquimarina algiphila M91.</title>
        <authorList>
            <person name="Meng X."/>
        </authorList>
    </citation>
    <scope>NUCLEOTIDE SEQUENCE [LARGE SCALE GENOMIC DNA]</scope>
    <source>
        <strain evidence="1 2">M91</strain>
    </source>
</reference>
<dbReference type="Proteomes" id="UP000318833">
    <property type="component" value="Unassembled WGS sequence"/>
</dbReference>
<name>A0A554VKT1_9FLAO</name>
<dbReference type="GO" id="GO:0003676">
    <property type="term" value="F:nucleic acid binding"/>
    <property type="evidence" value="ECO:0007669"/>
    <property type="project" value="InterPro"/>
</dbReference>
<dbReference type="InterPro" id="IPR012337">
    <property type="entry name" value="RNaseH-like_sf"/>
</dbReference>
<accession>A0A554VKT1</accession>
<evidence type="ECO:0000313" key="2">
    <source>
        <dbReference type="Proteomes" id="UP000318833"/>
    </source>
</evidence>
<dbReference type="SUPFAM" id="SSF53098">
    <property type="entry name" value="Ribonuclease H-like"/>
    <property type="match status" value="1"/>
</dbReference>
<comment type="caution">
    <text evidence="1">The sequence shown here is derived from an EMBL/GenBank/DDBJ whole genome shotgun (WGS) entry which is preliminary data.</text>
</comment>
<gene>
    <name evidence="1" type="ORF">FOF46_11920</name>
</gene>